<dbReference type="GO" id="GO:0018580">
    <property type="term" value="F:nitronate monooxygenase activity"/>
    <property type="evidence" value="ECO:0007669"/>
    <property type="project" value="InterPro"/>
</dbReference>
<keyword evidence="2" id="KW-0288">FMN</keyword>
<dbReference type="AlphaFoldDB" id="A0A1J1DSM8"/>
<dbReference type="PANTHER" id="PTHR32332:SF18">
    <property type="entry name" value="2-NITROPROPANE DIOXYGENASE"/>
    <property type="match status" value="1"/>
</dbReference>
<dbReference type="OrthoDB" id="9778912at2"/>
<dbReference type="Proteomes" id="UP000242645">
    <property type="component" value="Chromosome"/>
</dbReference>
<dbReference type="EMBL" id="AP017368">
    <property type="protein sequence ID" value="BAV91653.1"/>
    <property type="molecule type" value="Genomic_DNA"/>
</dbReference>
<evidence type="ECO:0000256" key="3">
    <source>
        <dbReference type="ARBA" id="ARBA00023002"/>
    </source>
</evidence>
<keyword evidence="1" id="KW-0285">Flavoprotein</keyword>
<keyword evidence="3" id="KW-0560">Oxidoreductase</keyword>
<sequence>MSFPSLKIGDLTAQVPVIQGGMGVGISLSRLASAVANQGGIGVIAGAMIGMHEPDVAKNPQEANNRALQQEILKARALTTGIIGVNIMVALTTFSQMVRTAIENRADIIFAGAGMPTELPRHLLELCETKKQEFKTKLVPIVSSARAATILAKKWLARCNYLPDAFVVEGPKAGGHLGFKPENIQNFEHALENLVPQVLEAVKPFEDQKGRAVPVIAAGGVYTGADIRQFLDLGAAGVQMGTRFVATHECDADERFKQSYLTAKQEDVTIIKSPVGMPGRAILNEFITTARAGLTKPFKCIFHCVSTCQQEKTPYCIAQALINAMKGNLERGFAFCGANVFRVNKIISVRELMESLQREFDETVSSVSKGMHAMMNAGAKNKTPAER</sequence>
<reference evidence="4 5" key="1">
    <citation type="journal article" date="2017" name="ISME J.">
        <title>Genome of 'Ca. Desulfovibrio trichonymphae', an H2-oxidizing bacterium in a tripartite symbiotic system within a protist cell in the termite gut.</title>
        <authorList>
            <person name="Kuwahara H."/>
            <person name="Yuki M."/>
            <person name="Izawa K."/>
            <person name="Ohkuma M."/>
            <person name="Hongoh Y."/>
        </authorList>
    </citation>
    <scope>NUCLEOTIDE SEQUENCE [LARGE SCALE GENOMIC DNA]</scope>
    <source>
        <strain evidence="4 5">Rs-N31</strain>
    </source>
</reference>
<name>A0A1J1DSM8_9BACT</name>
<keyword evidence="4" id="KW-0503">Monooxygenase</keyword>
<dbReference type="SUPFAM" id="SSF51412">
    <property type="entry name" value="Inosine monophosphate dehydrogenase (IMPDH)"/>
    <property type="match status" value="1"/>
</dbReference>
<dbReference type="InterPro" id="IPR013785">
    <property type="entry name" value="Aldolase_TIM"/>
</dbReference>
<protein>
    <submittedName>
        <fullName evidence="4">Nitronate monooxygenase</fullName>
    </submittedName>
</protein>
<dbReference type="Gene3D" id="3.20.20.70">
    <property type="entry name" value="Aldolase class I"/>
    <property type="match status" value="1"/>
</dbReference>
<dbReference type="CDD" id="cd04730">
    <property type="entry name" value="NPD_like"/>
    <property type="match status" value="1"/>
</dbReference>
<dbReference type="RefSeq" id="WP_096400328.1">
    <property type="nucleotide sequence ID" value="NZ_AP017368.1"/>
</dbReference>
<evidence type="ECO:0000256" key="2">
    <source>
        <dbReference type="ARBA" id="ARBA00022643"/>
    </source>
</evidence>
<evidence type="ECO:0000313" key="5">
    <source>
        <dbReference type="Proteomes" id="UP000242645"/>
    </source>
</evidence>
<keyword evidence="5" id="KW-1185">Reference proteome</keyword>
<dbReference type="KEGG" id="dtr:RSDT_0141"/>
<dbReference type="Pfam" id="PF03060">
    <property type="entry name" value="NMO"/>
    <property type="match status" value="1"/>
</dbReference>
<accession>A0A1J1DSM8</accession>
<organism evidence="4 5">
    <name type="scientific">Candidatus Desulfovibrio trichonymphae</name>
    <dbReference type="NCBI Taxonomy" id="1725232"/>
    <lineage>
        <taxon>Bacteria</taxon>
        <taxon>Pseudomonadati</taxon>
        <taxon>Thermodesulfobacteriota</taxon>
        <taxon>Desulfovibrionia</taxon>
        <taxon>Desulfovibrionales</taxon>
        <taxon>Desulfovibrionaceae</taxon>
        <taxon>Desulfovibrio</taxon>
    </lineage>
</organism>
<evidence type="ECO:0000313" key="4">
    <source>
        <dbReference type="EMBL" id="BAV91653.1"/>
    </source>
</evidence>
<dbReference type="PANTHER" id="PTHR32332">
    <property type="entry name" value="2-NITROPROPANE DIOXYGENASE"/>
    <property type="match status" value="1"/>
</dbReference>
<dbReference type="InterPro" id="IPR004136">
    <property type="entry name" value="NMO"/>
</dbReference>
<gene>
    <name evidence="4" type="primary">npd</name>
    <name evidence="4" type="ORF">RSDT_0141</name>
</gene>
<evidence type="ECO:0000256" key="1">
    <source>
        <dbReference type="ARBA" id="ARBA00022630"/>
    </source>
</evidence>
<proteinExistence type="predicted"/>